<feature type="active site" description="Proton donor" evidence="19">
    <location>
        <position position="237"/>
    </location>
</feature>
<evidence type="ECO:0000256" key="18">
    <source>
        <dbReference type="ARBA" id="ARBA00048914"/>
    </source>
</evidence>
<comment type="cofactor">
    <cofactor evidence="1 19">
        <name>FAD</name>
        <dbReference type="ChEBI" id="CHEBI:57692"/>
    </cofactor>
</comment>
<keyword evidence="10 19" id="KW-0274">FAD</keyword>
<evidence type="ECO:0000256" key="12">
    <source>
        <dbReference type="ARBA" id="ARBA00022960"/>
    </source>
</evidence>
<dbReference type="OrthoDB" id="9804753at2"/>
<dbReference type="GO" id="GO:0005829">
    <property type="term" value="C:cytosol"/>
    <property type="evidence" value="ECO:0007669"/>
    <property type="project" value="TreeGrafter"/>
</dbReference>
<protein>
    <recommendedName>
        <fullName evidence="6 19">UDP-N-acetylenolpyruvoylglucosamine reductase</fullName>
        <ecNumber evidence="5 19">1.3.1.98</ecNumber>
    </recommendedName>
    <alternativeName>
        <fullName evidence="17 19">UDP-N-acetylmuramate dehydrogenase</fullName>
    </alternativeName>
</protein>
<proteinExistence type="inferred from homology"/>
<dbReference type="EMBL" id="CP022957">
    <property type="protein sequence ID" value="ASV31245.1"/>
    <property type="molecule type" value="Genomic_DNA"/>
</dbReference>
<evidence type="ECO:0000256" key="6">
    <source>
        <dbReference type="ARBA" id="ARBA00015188"/>
    </source>
</evidence>
<accession>A0A223V758</accession>
<comment type="catalytic activity">
    <reaction evidence="18 19">
        <text>UDP-N-acetyl-alpha-D-muramate + NADP(+) = UDP-N-acetyl-3-O-(1-carboxyvinyl)-alpha-D-glucosamine + NADPH + H(+)</text>
        <dbReference type="Rhea" id="RHEA:12248"/>
        <dbReference type="ChEBI" id="CHEBI:15378"/>
        <dbReference type="ChEBI" id="CHEBI:57783"/>
        <dbReference type="ChEBI" id="CHEBI:58349"/>
        <dbReference type="ChEBI" id="CHEBI:68483"/>
        <dbReference type="ChEBI" id="CHEBI:70757"/>
        <dbReference type="EC" id="1.3.1.98"/>
    </reaction>
</comment>
<evidence type="ECO:0000256" key="13">
    <source>
        <dbReference type="ARBA" id="ARBA00022984"/>
    </source>
</evidence>
<dbReference type="Gene3D" id="3.90.78.10">
    <property type="entry name" value="UDP-N-acetylenolpyruvoylglucosamine reductase, C-terminal domain"/>
    <property type="match status" value="1"/>
</dbReference>
<evidence type="ECO:0000256" key="8">
    <source>
        <dbReference type="ARBA" id="ARBA00022618"/>
    </source>
</evidence>
<feature type="active site" evidence="19">
    <location>
        <position position="333"/>
    </location>
</feature>
<keyword evidence="7 19" id="KW-0963">Cytoplasm</keyword>
<evidence type="ECO:0000256" key="2">
    <source>
        <dbReference type="ARBA" id="ARBA00003921"/>
    </source>
</evidence>
<evidence type="ECO:0000256" key="4">
    <source>
        <dbReference type="ARBA" id="ARBA00004752"/>
    </source>
</evidence>
<dbReference type="NCBIfam" id="NF000755">
    <property type="entry name" value="PRK00046.1"/>
    <property type="match status" value="1"/>
</dbReference>
<evidence type="ECO:0000256" key="7">
    <source>
        <dbReference type="ARBA" id="ARBA00022490"/>
    </source>
</evidence>
<keyword evidence="16 19" id="KW-0961">Cell wall biogenesis/degradation</keyword>
<feature type="active site" evidence="19">
    <location>
        <position position="162"/>
    </location>
</feature>
<evidence type="ECO:0000256" key="15">
    <source>
        <dbReference type="ARBA" id="ARBA00023306"/>
    </source>
</evidence>
<dbReference type="Pfam" id="PF01565">
    <property type="entry name" value="FAD_binding_4"/>
    <property type="match status" value="1"/>
</dbReference>
<sequence>MEVFKDFSLRNYNTFGIDAKAKFFVEINLVQDLQDILADDTYPDKFILGGGSNMLITKDIDALVIHVNLKGIHIQNEDEDFVEIKVMAGENWHEMVLWTLENNFGGLENMSLIPGNTGTAPIQNIGAYGVELKDVFVGCEAVRRSDQNLMYFTKEECKFGYRDSFFKNEGKDKYVITSVILKLTKNNHAINTSYGAIEEELKKSNIINPSIKQVSNAVINIRNSKLPNPKELGNSGSFFKNPVISKIAFDSFIAKNPEAPFYKVSEEEYKIPAGWLIEQSGYKGKRFGDAGVHKKQALVLVNYGNAKGLDILNLAHKIIEDVKSEFGITIQPEVNLIK</sequence>
<dbReference type="GO" id="GO:0008360">
    <property type="term" value="P:regulation of cell shape"/>
    <property type="evidence" value="ECO:0007669"/>
    <property type="project" value="UniProtKB-KW"/>
</dbReference>
<dbReference type="PANTHER" id="PTHR21071">
    <property type="entry name" value="UDP-N-ACETYLENOLPYRUVOYLGLUCOSAMINE REDUCTASE"/>
    <property type="match status" value="1"/>
</dbReference>
<gene>
    <name evidence="19" type="primary">murB</name>
    <name evidence="20" type="ORF">CJ263_14045</name>
</gene>
<dbReference type="HAMAP" id="MF_00037">
    <property type="entry name" value="MurB"/>
    <property type="match status" value="1"/>
</dbReference>
<keyword evidence="21" id="KW-1185">Reference proteome</keyword>
<organism evidence="20 21">
    <name type="scientific">Maribacter cobaltidurans</name>
    <dbReference type="NCBI Taxonomy" id="1178778"/>
    <lineage>
        <taxon>Bacteria</taxon>
        <taxon>Pseudomonadati</taxon>
        <taxon>Bacteroidota</taxon>
        <taxon>Flavobacteriia</taxon>
        <taxon>Flavobacteriales</taxon>
        <taxon>Flavobacteriaceae</taxon>
        <taxon>Maribacter</taxon>
    </lineage>
</organism>
<dbReference type="GO" id="GO:0051301">
    <property type="term" value="P:cell division"/>
    <property type="evidence" value="ECO:0007669"/>
    <property type="project" value="UniProtKB-KW"/>
</dbReference>
<keyword evidence="14 19" id="KW-0560">Oxidoreductase</keyword>
<evidence type="ECO:0000256" key="17">
    <source>
        <dbReference type="ARBA" id="ARBA00031026"/>
    </source>
</evidence>
<evidence type="ECO:0000313" key="21">
    <source>
        <dbReference type="Proteomes" id="UP000215244"/>
    </source>
</evidence>
<dbReference type="InterPro" id="IPR003170">
    <property type="entry name" value="MurB"/>
</dbReference>
<dbReference type="Gene3D" id="3.30.465.10">
    <property type="match status" value="1"/>
</dbReference>
<reference evidence="20 21" key="1">
    <citation type="submission" date="2017-08" db="EMBL/GenBank/DDBJ databases">
        <title>The complete genome sequence of Maribacter sp. B1, isolated from deep-sea sediment.</title>
        <authorList>
            <person name="Wu Y.-H."/>
            <person name="Cheng H."/>
            <person name="Xu X.-W."/>
        </authorList>
    </citation>
    <scope>NUCLEOTIDE SEQUENCE [LARGE SCALE GENOMIC DNA]</scope>
    <source>
        <strain evidence="20 21">B1</strain>
    </source>
</reference>
<dbReference type="AlphaFoldDB" id="A0A223V758"/>
<dbReference type="PROSITE" id="PS51387">
    <property type="entry name" value="FAD_PCMH"/>
    <property type="match status" value="1"/>
</dbReference>
<evidence type="ECO:0000256" key="9">
    <source>
        <dbReference type="ARBA" id="ARBA00022630"/>
    </source>
</evidence>
<evidence type="ECO:0000256" key="10">
    <source>
        <dbReference type="ARBA" id="ARBA00022827"/>
    </source>
</evidence>
<dbReference type="SUPFAM" id="SSF56176">
    <property type="entry name" value="FAD-binding/transporter-associated domain-like"/>
    <property type="match status" value="1"/>
</dbReference>
<dbReference type="GO" id="GO:0009252">
    <property type="term" value="P:peptidoglycan biosynthetic process"/>
    <property type="evidence" value="ECO:0007669"/>
    <property type="project" value="UniProtKB-UniRule"/>
</dbReference>
<dbReference type="KEGG" id="marb:CJ263_14045"/>
<dbReference type="InterPro" id="IPR036318">
    <property type="entry name" value="FAD-bd_PCMH-like_sf"/>
</dbReference>
<dbReference type="InterPro" id="IPR016169">
    <property type="entry name" value="FAD-bd_PCMH_sub2"/>
</dbReference>
<dbReference type="NCBIfam" id="TIGR00179">
    <property type="entry name" value="murB"/>
    <property type="match status" value="1"/>
</dbReference>
<keyword evidence="9 19" id="KW-0285">Flavoprotein</keyword>
<evidence type="ECO:0000256" key="3">
    <source>
        <dbReference type="ARBA" id="ARBA00004496"/>
    </source>
</evidence>
<evidence type="ECO:0000256" key="11">
    <source>
        <dbReference type="ARBA" id="ARBA00022857"/>
    </source>
</evidence>
<dbReference type="GO" id="GO:0071555">
    <property type="term" value="P:cell wall organization"/>
    <property type="evidence" value="ECO:0007669"/>
    <property type="project" value="UniProtKB-KW"/>
</dbReference>
<evidence type="ECO:0000256" key="1">
    <source>
        <dbReference type="ARBA" id="ARBA00001974"/>
    </source>
</evidence>
<dbReference type="Pfam" id="PF02873">
    <property type="entry name" value="MurB_C"/>
    <property type="match status" value="1"/>
</dbReference>
<keyword evidence="15 19" id="KW-0131">Cell cycle</keyword>
<keyword evidence="13 19" id="KW-0573">Peptidoglycan synthesis</keyword>
<comment type="subcellular location">
    <subcellularLocation>
        <location evidence="3 19">Cytoplasm</location>
    </subcellularLocation>
</comment>
<dbReference type="PANTHER" id="PTHR21071:SF4">
    <property type="entry name" value="UDP-N-ACETYLENOLPYRUVOYLGLUCOSAMINE REDUCTASE"/>
    <property type="match status" value="1"/>
</dbReference>
<dbReference type="UniPathway" id="UPA00219"/>
<dbReference type="SUPFAM" id="SSF56194">
    <property type="entry name" value="Uridine diphospho-N-Acetylenolpyruvylglucosamine reductase, MurB, C-terminal domain"/>
    <property type="match status" value="1"/>
</dbReference>
<evidence type="ECO:0000313" key="20">
    <source>
        <dbReference type="EMBL" id="ASV31245.1"/>
    </source>
</evidence>
<evidence type="ECO:0000256" key="5">
    <source>
        <dbReference type="ARBA" id="ARBA00012518"/>
    </source>
</evidence>
<dbReference type="Gene3D" id="3.30.43.10">
    <property type="entry name" value="Uridine Diphospho-n-acetylenolpyruvylglucosamine Reductase, domain 2"/>
    <property type="match status" value="1"/>
</dbReference>
<keyword evidence="11 19" id="KW-0521">NADP</keyword>
<dbReference type="RefSeq" id="WP_094997856.1">
    <property type="nucleotide sequence ID" value="NZ_BMJL01000004.1"/>
</dbReference>
<comment type="similarity">
    <text evidence="19">Belongs to the MurB family.</text>
</comment>
<comment type="function">
    <text evidence="2 19">Cell wall formation.</text>
</comment>
<dbReference type="InterPro" id="IPR011601">
    <property type="entry name" value="MurB_C"/>
</dbReference>
<dbReference type="GO" id="GO:0071949">
    <property type="term" value="F:FAD binding"/>
    <property type="evidence" value="ECO:0007669"/>
    <property type="project" value="InterPro"/>
</dbReference>
<dbReference type="InterPro" id="IPR006094">
    <property type="entry name" value="Oxid_FAD_bind_N"/>
</dbReference>
<dbReference type="InterPro" id="IPR016167">
    <property type="entry name" value="FAD-bd_PCMH_sub1"/>
</dbReference>
<evidence type="ECO:0000256" key="16">
    <source>
        <dbReference type="ARBA" id="ARBA00023316"/>
    </source>
</evidence>
<dbReference type="GO" id="GO:0008762">
    <property type="term" value="F:UDP-N-acetylmuramate dehydrogenase activity"/>
    <property type="evidence" value="ECO:0007669"/>
    <property type="project" value="UniProtKB-UniRule"/>
</dbReference>
<keyword evidence="8 19" id="KW-0132">Cell division</keyword>
<keyword evidence="12 19" id="KW-0133">Cell shape</keyword>
<dbReference type="Proteomes" id="UP000215244">
    <property type="component" value="Chromosome"/>
</dbReference>
<evidence type="ECO:0000256" key="19">
    <source>
        <dbReference type="HAMAP-Rule" id="MF_00037"/>
    </source>
</evidence>
<dbReference type="EC" id="1.3.1.98" evidence="5 19"/>
<comment type="pathway">
    <text evidence="4 19">Cell wall biogenesis; peptidoglycan biosynthesis.</text>
</comment>
<evidence type="ECO:0000256" key="14">
    <source>
        <dbReference type="ARBA" id="ARBA00023002"/>
    </source>
</evidence>
<dbReference type="InterPro" id="IPR036635">
    <property type="entry name" value="MurB_C_sf"/>
</dbReference>
<dbReference type="InterPro" id="IPR016166">
    <property type="entry name" value="FAD-bd_PCMH"/>
</dbReference>
<name>A0A223V758_9FLAO</name>